<feature type="compositionally biased region" description="Polar residues" evidence="1">
    <location>
        <begin position="22"/>
        <end position="37"/>
    </location>
</feature>
<reference evidence="3" key="2">
    <citation type="journal article" date="2011" name="Proc. Natl. Acad. Sci. U.S.A.">
        <title>Obligate biotrophy features unraveled by the genomic analysis of rust fungi.</title>
        <authorList>
            <person name="Duplessis S."/>
            <person name="Cuomo C.A."/>
            <person name="Lin Y.-C."/>
            <person name="Aerts A."/>
            <person name="Tisserant E."/>
            <person name="Veneault-Fourrey C."/>
            <person name="Joly D.L."/>
            <person name="Hacquard S."/>
            <person name="Amselem J."/>
            <person name="Cantarel B.L."/>
            <person name="Chiu R."/>
            <person name="Coutinho P.M."/>
            <person name="Feau N."/>
            <person name="Field M."/>
            <person name="Frey P."/>
            <person name="Gelhaye E."/>
            <person name="Goldberg J."/>
            <person name="Grabherr M.G."/>
            <person name="Kodira C.D."/>
            <person name="Kohler A."/>
            <person name="Kuees U."/>
            <person name="Lindquist E.A."/>
            <person name="Lucas S.M."/>
            <person name="Mago R."/>
            <person name="Mauceli E."/>
            <person name="Morin E."/>
            <person name="Murat C."/>
            <person name="Pangilinan J.L."/>
            <person name="Park R."/>
            <person name="Pearson M."/>
            <person name="Quesneville H."/>
            <person name="Rouhier N."/>
            <person name="Sakthikumar S."/>
            <person name="Salamov A.A."/>
            <person name="Schmutz J."/>
            <person name="Selles B."/>
            <person name="Shapiro H."/>
            <person name="Tanguay P."/>
            <person name="Tuskan G.A."/>
            <person name="Henrissat B."/>
            <person name="Van de Peer Y."/>
            <person name="Rouze P."/>
            <person name="Ellis J.G."/>
            <person name="Dodds P.N."/>
            <person name="Schein J.E."/>
            <person name="Zhong S."/>
            <person name="Hamelin R.C."/>
            <person name="Grigoriev I.V."/>
            <person name="Szabo L.J."/>
            <person name="Martin F."/>
        </authorList>
    </citation>
    <scope>NUCLEOTIDE SEQUENCE [LARGE SCALE GENOMIC DNA]</scope>
    <source>
        <strain evidence="3">CRL 75-36-700-3 / race SCCL</strain>
    </source>
</reference>
<dbReference type="InParanoid" id="E3KXV1"/>
<dbReference type="VEuPathDB" id="FungiDB:PGTG_14878"/>
<evidence type="ECO:0000313" key="2">
    <source>
        <dbReference type="EMBL" id="EFP89037.2"/>
    </source>
</evidence>
<dbReference type="KEGG" id="pgr:PGTG_14878"/>
<gene>
    <name evidence="2" type="ORF">PGTG_14878</name>
</gene>
<dbReference type="RefSeq" id="XP_003333456.2">
    <property type="nucleotide sequence ID" value="XM_003333408.2"/>
</dbReference>
<dbReference type="AlphaFoldDB" id="E3KXV1"/>
<proteinExistence type="predicted"/>
<dbReference type="GeneID" id="10546502"/>
<dbReference type="OrthoDB" id="10595497at2759"/>
<dbReference type="HOGENOM" id="CLU_2347737_0_0_1"/>
<protein>
    <submittedName>
        <fullName evidence="2">Uncharacterized protein</fullName>
    </submittedName>
</protein>
<name>E3KXV1_PUCGT</name>
<dbReference type="Proteomes" id="UP000008783">
    <property type="component" value="Unassembled WGS sequence"/>
</dbReference>
<organism evidence="2 3">
    <name type="scientific">Puccinia graminis f. sp. tritici (strain CRL 75-36-700-3 / race SCCL)</name>
    <name type="common">Black stem rust fungus</name>
    <dbReference type="NCBI Taxonomy" id="418459"/>
    <lineage>
        <taxon>Eukaryota</taxon>
        <taxon>Fungi</taxon>
        <taxon>Dikarya</taxon>
        <taxon>Basidiomycota</taxon>
        <taxon>Pucciniomycotina</taxon>
        <taxon>Pucciniomycetes</taxon>
        <taxon>Pucciniales</taxon>
        <taxon>Pucciniaceae</taxon>
        <taxon>Puccinia</taxon>
    </lineage>
</organism>
<keyword evidence="3" id="KW-1185">Reference proteome</keyword>
<dbReference type="EMBL" id="DS178319">
    <property type="protein sequence ID" value="EFP89037.2"/>
    <property type="molecule type" value="Genomic_DNA"/>
</dbReference>
<reference key="1">
    <citation type="submission" date="2007-01" db="EMBL/GenBank/DDBJ databases">
        <title>The Genome Sequence of Puccinia graminis f. sp. tritici Strain CRL 75-36-700-3.</title>
        <authorList>
            <consortium name="The Broad Institute Genome Sequencing Platform"/>
            <person name="Birren B."/>
            <person name="Lander E."/>
            <person name="Galagan J."/>
            <person name="Nusbaum C."/>
            <person name="Devon K."/>
            <person name="Cuomo C."/>
            <person name="Jaffe D."/>
            <person name="Butler J."/>
            <person name="Alvarez P."/>
            <person name="Gnerre S."/>
            <person name="Grabherr M."/>
            <person name="Mauceli E."/>
            <person name="Brockman W."/>
            <person name="Young S."/>
            <person name="LaButti K."/>
            <person name="Sykes S."/>
            <person name="DeCaprio D."/>
            <person name="Crawford M."/>
            <person name="Koehrsen M."/>
            <person name="Engels R."/>
            <person name="Montgomery P."/>
            <person name="Pearson M."/>
            <person name="Howarth C."/>
            <person name="Larson L."/>
            <person name="White J."/>
            <person name="Zeng Q."/>
            <person name="Kodira C."/>
            <person name="Yandava C."/>
            <person name="Alvarado L."/>
            <person name="O'Leary S."/>
            <person name="Szabo L."/>
            <person name="Dean R."/>
            <person name="Schein J."/>
        </authorList>
    </citation>
    <scope>NUCLEOTIDE SEQUENCE</scope>
    <source>
        <strain>CRL 75-36-700-3</strain>
    </source>
</reference>
<sequence>MSISQLDPSLMELTPLAEILAQSPSSGPNVSHLNLGTNLLPKAADQNDSPKNTQGVPIKKGPQPQQTKDKKILYHAEQEQIKKEKAVSLCDAKTSVL</sequence>
<feature type="compositionally biased region" description="Polar residues" evidence="1">
    <location>
        <begin position="46"/>
        <end position="55"/>
    </location>
</feature>
<evidence type="ECO:0000256" key="1">
    <source>
        <dbReference type="SAM" id="MobiDB-lite"/>
    </source>
</evidence>
<evidence type="ECO:0000313" key="3">
    <source>
        <dbReference type="Proteomes" id="UP000008783"/>
    </source>
</evidence>
<accession>E3KXV1</accession>
<feature type="region of interest" description="Disordered" evidence="1">
    <location>
        <begin position="22"/>
        <end position="70"/>
    </location>
</feature>